<evidence type="ECO:0000313" key="6">
    <source>
        <dbReference type="EMBL" id="MBP3950988.1"/>
    </source>
</evidence>
<protein>
    <submittedName>
        <fullName evidence="6">FAD-binding oxidoreductase</fullName>
    </submittedName>
</protein>
<evidence type="ECO:0000313" key="7">
    <source>
        <dbReference type="Proteomes" id="UP000678228"/>
    </source>
</evidence>
<keyword evidence="3" id="KW-0285">Flavoprotein</keyword>
<evidence type="ECO:0000256" key="4">
    <source>
        <dbReference type="ARBA" id="ARBA00023002"/>
    </source>
</evidence>
<dbReference type="InterPro" id="IPR036188">
    <property type="entry name" value="FAD/NAD-bd_sf"/>
</dbReference>
<organism evidence="6 7">
    <name type="scientific">Halalkalibacter suaedae</name>
    <dbReference type="NCBI Taxonomy" id="2822140"/>
    <lineage>
        <taxon>Bacteria</taxon>
        <taxon>Bacillati</taxon>
        <taxon>Bacillota</taxon>
        <taxon>Bacilli</taxon>
        <taxon>Bacillales</taxon>
        <taxon>Bacillaceae</taxon>
        <taxon>Halalkalibacter</taxon>
    </lineage>
</organism>
<comment type="caution">
    <text evidence="6">The sequence shown here is derived from an EMBL/GenBank/DDBJ whole genome shotgun (WGS) entry which is preliminary data.</text>
</comment>
<comment type="similarity">
    <text evidence="2">Belongs to the DadA oxidoreductase family.</text>
</comment>
<feature type="domain" description="FAD dependent oxidoreductase" evidence="5">
    <location>
        <begin position="3"/>
        <end position="351"/>
    </location>
</feature>
<evidence type="ECO:0000256" key="1">
    <source>
        <dbReference type="ARBA" id="ARBA00001974"/>
    </source>
</evidence>
<dbReference type="GO" id="GO:0005737">
    <property type="term" value="C:cytoplasm"/>
    <property type="evidence" value="ECO:0007669"/>
    <property type="project" value="TreeGrafter"/>
</dbReference>
<dbReference type="InterPro" id="IPR006076">
    <property type="entry name" value="FAD-dep_OxRdtase"/>
</dbReference>
<proteinExistence type="inferred from homology"/>
<gene>
    <name evidence="6" type="ORF">J7W16_07560</name>
</gene>
<dbReference type="Proteomes" id="UP000678228">
    <property type="component" value="Unassembled WGS sequence"/>
</dbReference>
<dbReference type="SUPFAM" id="SSF54373">
    <property type="entry name" value="FAD-linked reductases, C-terminal domain"/>
    <property type="match status" value="1"/>
</dbReference>
<name>A0A940WVC4_9BACI</name>
<dbReference type="SUPFAM" id="SSF51905">
    <property type="entry name" value="FAD/NAD(P)-binding domain"/>
    <property type="match status" value="1"/>
</dbReference>
<dbReference type="RefSeq" id="WP_210596697.1">
    <property type="nucleotide sequence ID" value="NZ_JAGKSQ010000003.1"/>
</dbReference>
<sequence>MHIIIIGAGILGASTAYHLARAGVDVTMIDRNDAGQATDAGAGIVCPWLSQRRNQAWYQLAKAGARFYPELIEGLEREGESETGYAKVGVISVHSDGKKLDQMEKRARQRREDAPEIGEITRLSPQETQKQFPLLADGYASLHVSGGARVNGKALRLALIKTAIKYGAVFKQGDAELICSEGQVNGVKVEGEFLQADQVVVTAGAWAKELFEPLGVEFLIKPQKAQILHLQLADYNNCDEWPVVMSPTSKYLLGFEEGRMVIGSTHENDTGFDTTVTAAGLHEILGMAFELAPRLATSAVLETRVGFRPVSPDFLPVIGEIPGFKGLTAANGLGSSGLTVGPYLGAELAKLIQGLKTEIDLSSYDIKGAIK</sequence>
<keyword evidence="4" id="KW-0560">Oxidoreductase</keyword>
<dbReference type="Gene3D" id="3.30.9.10">
    <property type="entry name" value="D-Amino Acid Oxidase, subunit A, domain 2"/>
    <property type="match status" value="1"/>
</dbReference>
<evidence type="ECO:0000256" key="3">
    <source>
        <dbReference type="ARBA" id="ARBA00022630"/>
    </source>
</evidence>
<dbReference type="PANTHER" id="PTHR13847:SF286">
    <property type="entry name" value="D-AMINO ACID DEHYDROGENASE"/>
    <property type="match status" value="1"/>
</dbReference>
<dbReference type="Pfam" id="PF01266">
    <property type="entry name" value="DAO"/>
    <property type="match status" value="1"/>
</dbReference>
<dbReference type="GO" id="GO:0016491">
    <property type="term" value="F:oxidoreductase activity"/>
    <property type="evidence" value="ECO:0007669"/>
    <property type="project" value="UniProtKB-KW"/>
</dbReference>
<dbReference type="EMBL" id="JAGKSQ010000003">
    <property type="protein sequence ID" value="MBP3950988.1"/>
    <property type="molecule type" value="Genomic_DNA"/>
</dbReference>
<dbReference type="Gene3D" id="3.50.50.60">
    <property type="entry name" value="FAD/NAD(P)-binding domain"/>
    <property type="match status" value="1"/>
</dbReference>
<keyword evidence="7" id="KW-1185">Reference proteome</keyword>
<dbReference type="PANTHER" id="PTHR13847">
    <property type="entry name" value="SARCOSINE DEHYDROGENASE-RELATED"/>
    <property type="match status" value="1"/>
</dbReference>
<evidence type="ECO:0000259" key="5">
    <source>
        <dbReference type="Pfam" id="PF01266"/>
    </source>
</evidence>
<accession>A0A940WVC4</accession>
<comment type="cofactor">
    <cofactor evidence="1">
        <name>FAD</name>
        <dbReference type="ChEBI" id="CHEBI:57692"/>
    </cofactor>
</comment>
<dbReference type="AlphaFoldDB" id="A0A940WVC4"/>
<reference evidence="6" key="1">
    <citation type="submission" date="2021-03" db="EMBL/GenBank/DDBJ databases">
        <title>Bacillus suaedae sp. nov., isolated from Suaeda aralocaspica.</title>
        <authorList>
            <person name="Lei R.F.R."/>
        </authorList>
    </citation>
    <scope>NUCLEOTIDE SEQUENCE</scope>
    <source>
        <strain evidence="6">YZJH907-2</strain>
    </source>
</reference>
<evidence type="ECO:0000256" key="2">
    <source>
        <dbReference type="ARBA" id="ARBA00009410"/>
    </source>
</evidence>